<reference evidence="2" key="1">
    <citation type="journal article" date="2019" name="bioRxiv">
        <title>The Genome of the Zebra Mussel, Dreissena polymorpha: A Resource for Invasive Species Research.</title>
        <authorList>
            <person name="McCartney M.A."/>
            <person name="Auch B."/>
            <person name="Kono T."/>
            <person name="Mallez S."/>
            <person name="Zhang Y."/>
            <person name="Obille A."/>
            <person name="Becker A."/>
            <person name="Abrahante J.E."/>
            <person name="Garbe J."/>
            <person name="Badalamenti J.P."/>
            <person name="Herman A."/>
            <person name="Mangelson H."/>
            <person name="Liachko I."/>
            <person name="Sullivan S."/>
            <person name="Sone E.D."/>
            <person name="Koren S."/>
            <person name="Silverstein K.A.T."/>
            <person name="Beckman K.B."/>
            <person name="Gohl D.M."/>
        </authorList>
    </citation>
    <scope>NUCLEOTIDE SEQUENCE</scope>
    <source>
        <strain evidence="2">Duluth1</strain>
        <tissue evidence="2">Whole animal</tissue>
    </source>
</reference>
<keyword evidence="3" id="KW-1185">Reference proteome</keyword>
<feature type="region of interest" description="Disordered" evidence="1">
    <location>
        <begin position="144"/>
        <end position="185"/>
    </location>
</feature>
<sequence length="1760" mass="192383">MDSGVFDSEIFKASCELICEWAEKLLDSKFNSVQSIAEYLVGNMFVNTKSVAAFTLISSLPEDKQSSLKGSPLFSQQSNTSVDKHKETNMLLHQKLQKNRQLQKQKEKAQSLKSEVEQQSGNHGNLEGLMPLLNARKSVTPSAVALKKSNKNPSPSSSPLPERSPMKNYPAPKSSPLKPKNSASGEVTNIQAGSIDSAVKYALSNKLKGQNPIQSKMSVNETKEENVPKGESENMHKDQKGKNKSKNGKPSKVDTEAKVNLKELHKCVEQNVMETDNTEYELERNDIRDEKPEIVDARTPGSDMETEIVKGHVKKLNFEDNIKQHIHHSCATCAEHTVTTSFVKPIKSLSHNVTKMVEPASVTKDLQQVSQDALSKSTGELGLIKLLESKDKLKTLQLNKSMGFIEKSKNSLFVNQSKMAVKSAFVPFSQFQSSPRKDSLINQSVISIPVMIPSVSSQSVSVLNFTNPANEAISVVSVTSVLSKMSNDTIVSSSQNMSVRQSGLKFAPIRPKASPIKTSPLKDTKPESLSRREKDSRRVSAILKEQRAIKEQAEAKAKLQSDVKLSSIPMQPGFTITGNTLQLPQTVANSLPPVFIVNNQGAAIQQLFEQNLTSSVIVSEGNLKPVQPNTDPNTVKIKMNTGKAQKIGSGVEHSEYIPESLQESDETCISISDEMSLANSDCNNIANISENGKDLEMIRMQSGPNDSRESETRDVIIETVEETSYETANVISDPDLAQQKFGDLGGLTSSESVDKMWSETPAKIAKLNITSPYRPESACSFGRETPTRLSRCDSNLSRPESACSIGRDTPSGSRKRKSSDHPSRRNFKRLNSTGEDVTEDIQNTSLVFGPETDSINRNLRRTQSCTSELEDVVKQNVHGLDSFSQHVSTPKQLQQYRQQHPQHKSELLLMKGLQSPDISSLEKDALIESFPNSGLLYLRPQGQTNKNSINALKQSKPSLDKLMQEFLEAKAREKSIGGRENKEIAGLTSAKKSVKMSVPLSDRPLSSIGTRSRSRNDASGSVTTDRGKPYFRPASAAMVTTSSFEPSGLPADVADWVSENLEKRQRENQSEPDLNQFNNQSGLNVQTNPLIKSFEFATDSCVNFETSRPTSIKMATTVQSTGSIKMPSACKDDQNTFTVPKAPHISHPRHREHIPKPSSESAIGQQNQRCQSLPTFSSPGQSPLSPLSPMSRFHGNLRASSMSPRATGQPMEISTDVLSPPSAANMSPVAGSISPIRLLSPSNVHGSVSVTTGYISPGKEHMRPGSTYLRKIQHSLQMPIDSSYQNQYYGSQNVTLATANFRSRESSLEVEDKILGRTHLSDSGFHSADPSPISNSTPVSSIDCLEYSPISVKLSVAESPVPICTDYTYLATTGLLKQSQIPQQLSAMASPEAGNPSFYGNTLRSSSHSAFVPIQGSHSDAQHVAPVKPTVTLPQAESLPSKEGTPMPENLCLVSSQKCSEMPLLTQQPNEPPPYELAVQQLKNKSCNAESRQSIEDPTLVQNSFKNQMSLFNMLGNSDSNDPIGPFASKLRQLSQQSKSTDDTLDLNSDLWLSMDLNDFYNSTEQYGQLLSVVHNNSQSNECSVLRQTDQSNPIGSVSMFKMPLSSGEVRSPSSVLSQSAIYNSVPLALGSPIYSVQNIDSGPSIPPMPVSGATNQIPDSSMMSSHRTNLDLMCNKPLYSVTKTSGSAEHRFSSLSAPPISTNITNYTTIKTKNVLIGGKTIDQVQKENLLLDSTESPESADNVEDLPFSLDDLELILF</sequence>
<feature type="compositionally biased region" description="Basic residues" evidence="1">
    <location>
        <begin position="813"/>
        <end position="828"/>
    </location>
</feature>
<feature type="region of interest" description="Disordered" evidence="1">
    <location>
        <begin position="975"/>
        <end position="1029"/>
    </location>
</feature>
<feature type="region of interest" description="Disordered" evidence="1">
    <location>
        <begin position="509"/>
        <end position="537"/>
    </location>
</feature>
<feature type="region of interest" description="Disordered" evidence="1">
    <location>
        <begin position="63"/>
        <end position="84"/>
    </location>
</feature>
<accession>A0A9D4RNS6</accession>
<feature type="region of interest" description="Disordered" evidence="1">
    <location>
        <begin position="1141"/>
        <end position="1185"/>
    </location>
</feature>
<gene>
    <name evidence="2" type="ORF">DPMN_036394</name>
</gene>
<protein>
    <submittedName>
        <fullName evidence="2">Uncharacterized protein</fullName>
    </submittedName>
</protein>
<feature type="compositionally biased region" description="Polar residues" evidence="1">
    <location>
        <begin position="829"/>
        <end position="838"/>
    </location>
</feature>
<feature type="compositionally biased region" description="Basic residues" evidence="1">
    <location>
        <begin position="1144"/>
        <end position="1153"/>
    </location>
</feature>
<name>A0A9D4RNS6_DREPO</name>
<feature type="compositionally biased region" description="Polar residues" evidence="1">
    <location>
        <begin position="1007"/>
        <end position="1024"/>
    </location>
</feature>
<dbReference type="EMBL" id="JAIWYP010000002">
    <property type="protein sequence ID" value="KAH3873167.1"/>
    <property type="molecule type" value="Genomic_DNA"/>
</dbReference>
<evidence type="ECO:0000256" key="1">
    <source>
        <dbReference type="SAM" id="MobiDB-lite"/>
    </source>
</evidence>
<feature type="region of interest" description="Disordered" evidence="1">
    <location>
        <begin position="775"/>
        <end position="838"/>
    </location>
</feature>
<comment type="caution">
    <text evidence="2">The sequence shown here is derived from an EMBL/GenBank/DDBJ whole genome shotgun (WGS) entry which is preliminary data.</text>
</comment>
<feature type="compositionally biased region" description="Polar residues" evidence="1">
    <location>
        <begin position="67"/>
        <end position="81"/>
    </location>
</feature>
<proteinExistence type="predicted"/>
<feature type="compositionally biased region" description="Low complexity" evidence="1">
    <location>
        <begin position="151"/>
        <end position="161"/>
    </location>
</feature>
<feature type="compositionally biased region" description="Basic and acidic residues" evidence="1">
    <location>
        <begin position="104"/>
        <end position="116"/>
    </location>
</feature>
<feature type="region of interest" description="Disordered" evidence="1">
    <location>
        <begin position="97"/>
        <end position="128"/>
    </location>
</feature>
<reference evidence="2" key="2">
    <citation type="submission" date="2020-11" db="EMBL/GenBank/DDBJ databases">
        <authorList>
            <person name="McCartney M.A."/>
            <person name="Auch B."/>
            <person name="Kono T."/>
            <person name="Mallez S."/>
            <person name="Becker A."/>
            <person name="Gohl D.M."/>
            <person name="Silverstein K.A.T."/>
            <person name="Koren S."/>
            <person name="Bechman K.B."/>
            <person name="Herman A."/>
            <person name="Abrahante J.E."/>
            <person name="Garbe J."/>
        </authorList>
    </citation>
    <scope>NUCLEOTIDE SEQUENCE</scope>
    <source>
        <strain evidence="2">Duluth1</strain>
        <tissue evidence="2">Whole animal</tissue>
    </source>
</reference>
<feature type="compositionally biased region" description="Polar residues" evidence="1">
    <location>
        <begin position="1158"/>
        <end position="1176"/>
    </location>
</feature>
<evidence type="ECO:0000313" key="3">
    <source>
        <dbReference type="Proteomes" id="UP000828390"/>
    </source>
</evidence>
<feature type="compositionally biased region" description="Basic and acidic residues" evidence="1">
    <location>
        <begin position="221"/>
        <end position="241"/>
    </location>
</feature>
<organism evidence="2 3">
    <name type="scientific">Dreissena polymorpha</name>
    <name type="common">Zebra mussel</name>
    <name type="synonym">Mytilus polymorpha</name>
    <dbReference type="NCBI Taxonomy" id="45954"/>
    <lineage>
        <taxon>Eukaryota</taxon>
        <taxon>Metazoa</taxon>
        <taxon>Spiralia</taxon>
        <taxon>Lophotrochozoa</taxon>
        <taxon>Mollusca</taxon>
        <taxon>Bivalvia</taxon>
        <taxon>Autobranchia</taxon>
        <taxon>Heteroconchia</taxon>
        <taxon>Euheterodonta</taxon>
        <taxon>Imparidentia</taxon>
        <taxon>Neoheterodontei</taxon>
        <taxon>Myida</taxon>
        <taxon>Dreissenoidea</taxon>
        <taxon>Dreissenidae</taxon>
        <taxon>Dreissena</taxon>
    </lineage>
</organism>
<evidence type="ECO:0000313" key="2">
    <source>
        <dbReference type="EMBL" id="KAH3873167.1"/>
    </source>
</evidence>
<dbReference type="Proteomes" id="UP000828390">
    <property type="component" value="Unassembled WGS sequence"/>
</dbReference>
<feature type="region of interest" description="Disordered" evidence="1">
    <location>
        <begin position="212"/>
        <end position="254"/>
    </location>
</feature>
<feature type="compositionally biased region" description="Basic and acidic residues" evidence="1">
    <location>
        <begin position="520"/>
        <end position="537"/>
    </location>
</feature>